<accession>A0A6M3KQP6</accession>
<gene>
    <name evidence="2" type="ORF">MM415A00216_0026</name>
    <name evidence="1" type="ORF">MM415B00427_0025</name>
</gene>
<reference evidence="2" key="1">
    <citation type="submission" date="2020-03" db="EMBL/GenBank/DDBJ databases">
        <title>The deep terrestrial virosphere.</title>
        <authorList>
            <person name="Holmfeldt K."/>
            <person name="Nilsson E."/>
            <person name="Simone D."/>
            <person name="Lopez-Fernandez M."/>
            <person name="Wu X."/>
            <person name="de Brujin I."/>
            <person name="Lundin D."/>
            <person name="Andersson A."/>
            <person name="Bertilsson S."/>
            <person name="Dopson M."/>
        </authorList>
    </citation>
    <scope>NUCLEOTIDE SEQUENCE</scope>
    <source>
        <strain evidence="2">MM415A00216</strain>
        <strain evidence="1">MM415B00427</strain>
    </source>
</reference>
<dbReference type="EMBL" id="MT141533">
    <property type="protein sequence ID" value="QJA65171.1"/>
    <property type="molecule type" value="Genomic_DNA"/>
</dbReference>
<keyword evidence="2" id="KW-0378">Hydrolase</keyword>
<dbReference type="AlphaFoldDB" id="A0A6M3KQP6"/>
<dbReference type="InterPro" id="IPR044925">
    <property type="entry name" value="His-Me_finger_sf"/>
</dbReference>
<evidence type="ECO:0000313" key="2">
    <source>
        <dbReference type="EMBL" id="QJA84182.1"/>
    </source>
</evidence>
<sequence>MKPIPGYPNYCITRDGRVWSKPRRGSGNNLSGRWLHSFIWGKYRFVQLWKNNKGHMKKICWLLLDTFIAPRPLNAVCRHLNGDSLNDNLENLCWGSQKENIKDALKHGTAHCLQVGWVRKGKNNGRSKMTDSKVKVMRYLRYVAKFSIKDLMWQFDLGKTTVKDICSGKTWSHVIG</sequence>
<keyword evidence="2" id="KW-0255">Endonuclease</keyword>
<evidence type="ECO:0000313" key="1">
    <source>
        <dbReference type="EMBL" id="QJA65171.1"/>
    </source>
</evidence>
<dbReference type="GO" id="GO:0004519">
    <property type="term" value="F:endonuclease activity"/>
    <property type="evidence" value="ECO:0007669"/>
    <property type="project" value="UniProtKB-KW"/>
</dbReference>
<dbReference type="EMBL" id="MT142525">
    <property type="protein sequence ID" value="QJA84182.1"/>
    <property type="molecule type" value="Genomic_DNA"/>
</dbReference>
<name>A0A6M3KQP6_9ZZZZ</name>
<keyword evidence="2" id="KW-0540">Nuclease</keyword>
<protein>
    <submittedName>
        <fullName evidence="2">Putative homing endonuclease</fullName>
    </submittedName>
</protein>
<dbReference type="Gene3D" id="3.90.75.20">
    <property type="match status" value="1"/>
</dbReference>
<proteinExistence type="predicted"/>
<dbReference type="SUPFAM" id="SSF54060">
    <property type="entry name" value="His-Me finger endonucleases"/>
    <property type="match status" value="1"/>
</dbReference>
<organism evidence="2">
    <name type="scientific">viral metagenome</name>
    <dbReference type="NCBI Taxonomy" id="1070528"/>
    <lineage>
        <taxon>unclassified sequences</taxon>
        <taxon>metagenomes</taxon>
        <taxon>organismal metagenomes</taxon>
    </lineage>
</organism>